<reference evidence="2 3" key="1">
    <citation type="submission" date="2017-03" db="EMBL/GenBank/DDBJ databases">
        <title>WGS assembly of Porphyra umbilicalis.</title>
        <authorList>
            <person name="Brawley S.H."/>
            <person name="Blouin N.A."/>
            <person name="Ficko-Blean E."/>
            <person name="Wheeler G.L."/>
            <person name="Lohr M."/>
            <person name="Goodson H.V."/>
            <person name="Jenkins J.W."/>
            <person name="Blaby-Haas C.E."/>
            <person name="Helliwell K.E."/>
            <person name="Chan C."/>
            <person name="Marriage T."/>
            <person name="Bhattacharya D."/>
            <person name="Klein A.S."/>
            <person name="Badis Y."/>
            <person name="Brodie J."/>
            <person name="Cao Y."/>
            <person name="Collen J."/>
            <person name="Dittami S.M."/>
            <person name="Gachon C.M."/>
            <person name="Green B.R."/>
            <person name="Karpowicz S."/>
            <person name="Kim J.W."/>
            <person name="Kudahl U."/>
            <person name="Lin S."/>
            <person name="Michel G."/>
            <person name="Mittag M."/>
            <person name="Olson B.J."/>
            <person name="Pangilinan J."/>
            <person name="Peng Y."/>
            <person name="Qiu H."/>
            <person name="Shu S."/>
            <person name="Singer J.T."/>
            <person name="Smith A.G."/>
            <person name="Sprecher B.N."/>
            <person name="Wagner V."/>
            <person name="Wang W."/>
            <person name="Wang Z.-Y."/>
            <person name="Yan J."/>
            <person name="Yarish C."/>
            <person name="Zoeuner-Riek S."/>
            <person name="Zhuang Y."/>
            <person name="Zou Y."/>
            <person name="Lindquist E.A."/>
            <person name="Grimwood J."/>
            <person name="Barry K."/>
            <person name="Rokhsar D.S."/>
            <person name="Schmutz J."/>
            <person name="Stiller J.W."/>
            <person name="Grossman A.R."/>
            <person name="Prochnik S.E."/>
        </authorList>
    </citation>
    <scope>NUCLEOTIDE SEQUENCE [LARGE SCALE GENOMIC DNA]</scope>
    <source>
        <strain evidence="2">4086291</strain>
    </source>
</reference>
<dbReference type="AlphaFoldDB" id="A0A1X6PE44"/>
<feature type="region of interest" description="Disordered" evidence="1">
    <location>
        <begin position="107"/>
        <end position="237"/>
    </location>
</feature>
<accession>A0A1X6PE44</accession>
<dbReference type="Proteomes" id="UP000218209">
    <property type="component" value="Unassembled WGS sequence"/>
</dbReference>
<feature type="compositionally biased region" description="Low complexity" evidence="1">
    <location>
        <begin position="206"/>
        <end position="236"/>
    </location>
</feature>
<feature type="compositionally biased region" description="Pro residues" evidence="1">
    <location>
        <begin position="12"/>
        <end position="23"/>
    </location>
</feature>
<evidence type="ECO:0000313" key="3">
    <source>
        <dbReference type="Proteomes" id="UP000218209"/>
    </source>
</evidence>
<feature type="compositionally biased region" description="Pro residues" evidence="1">
    <location>
        <begin position="54"/>
        <end position="64"/>
    </location>
</feature>
<protein>
    <submittedName>
        <fullName evidence="2">Uncharacterized protein</fullName>
    </submittedName>
</protein>
<feature type="region of interest" description="Disordered" evidence="1">
    <location>
        <begin position="1"/>
        <end position="67"/>
    </location>
</feature>
<gene>
    <name evidence="2" type="ORF">BU14_0086s0029</name>
</gene>
<dbReference type="EMBL" id="KV918797">
    <property type="protein sequence ID" value="OSX79142.1"/>
    <property type="molecule type" value="Genomic_DNA"/>
</dbReference>
<sequence length="390" mass="39597">MQPSAQPRADAHPPPPRAVPPPGWVIGSSLSSDPGHPIIPLWRPTEMRRGTRSPQPPLPPPAWPGPHARAAVARANLFRPGIAASFVAKAAAAIAAAAATGAGAAAADAASGRPSRGWVCGGAGRGADDGSADDDTHGRVQPHRPAAAGVDDAVGHASPLAAFRRHGDCSGGDGGSSDGRDGGSGNESASENDAGYRRCQPLAGPASRATRQTSRQTSRIRQAGAAAPPMQPPARADGARTFPASCAPKLPTGRQSMTSSYMWDTTTDVALRTAIAAVRWGELAAIAQAMAAAVTRRFTARAVEARARKLLATGEAALVVAQAADKRLGDRRIRRHIQAGIEAFPSPSVPLRGPGHTRKRSRVEGGDGMSVSGGGLTASGRGLSEGGGGL</sequence>
<feature type="region of interest" description="Disordered" evidence="1">
    <location>
        <begin position="344"/>
        <end position="390"/>
    </location>
</feature>
<organism evidence="2 3">
    <name type="scientific">Porphyra umbilicalis</name>
    <name type="common">Purple laver</name>
    <name type="synonym">Red alga</name>
    <dbReference type="NCBI Taxonomy" id="2786"/>
    <lineage>
        <taxon>Eukaryota</taxon>
        <taxon>Rhodophyta</taxon>
        <taxon>Bangiophyceae</taxon>
        <taxon>Bangiales</taxon>
        <taxon>Bangiaceae</taxon>
        <taxon>Porphyra</taxon>
    </lineage>
</organism>
<evidence type="ECO:0000313" key="2">
    <source>
        <dbReference type="EMBL" id="OSX79142.1"/>
    </source>
</evidence>
<name>A0A1X6PE44_PORUM</name>
<feature type="compositionally biased region" description="Gly residues" evidence="1">
    <location>
        <begin position="169"/>
        <end position="185"/>
    </location>
</feature>
<keyword evidence="3" id="KW-1185">Reference proteome</keyword>
<proteinExistence type="predicted"/>
<evidence type="ECO:0000256" key="1">
    <source>
        <dbReference type="SAM" id="MobiDB-lite"/>
    </source>
</evidence>
<feature type="compositionally biased region" description="Gly residues" evidence="1">
    <location>
        <begin position="366"/>
        <end position="390"/>
    </location>
</feature>